<feature type="compositionally biased region" description="Basic residues" evidence="1">
    <location>
        <begin position="21"/>
        <end position="30"/>
    </location>
</feature>
<organism evidence="3 4">
    <name type="scientific">Brevundimonas mediterranea</name>
    <dbReference type="NCBI Taxonomy" id="74329"/>
    <lineage>
        <taxon>Bacteria</taxon>
        <taxon>Pseudomonadati</taxon>
        <taxon>Pseudomonadota</taxon>
        <taxon>Alphaproteobacteria</taxon>
        <taxon>Caulobacterales</taxon>
        <taxon>Caulobacteraceae</taxon>
        <taxon>Brevundimonas</taxon>
    </lineage>
</organism>
<dbReference type="RefSeq" id="WP_164952659.1">
    <property type="nucleotide sequence ID" value="NZ_CP048751.1"/>
</dbReference>
<gene>
    <name evidence="3" type="ORF">GYM46_08885</name>
</gene>
<feature type="transmembrane region" description="Helical" evidence="2">
    <location>
        <begin position="71"/>
        <end position="89"/>
    </location>
</feature>
<reference evidence="3 4" key="1">
    <citation type="submission" date="2020-01" db="EMBL/GenBank/DDBJ databases">
        <authorList>
            <person name="Wang S."/>
        </authorList>
    </citation>
    <scope>NUCLEOTIDE SEQUENCE [LARGE SCALE GENOMIC DNA]</scope>
    <source>
        <strain evidence="3 4">D151-2-6</strain>
    </source>
</reference>
<feature type="transmembrane region" description="Helical" evidence="2">
    <location>
        <begin position="96"/>
        <end position="115"/>
    </location>
</feature>
<keyword evidence="2" id="KW-0472">Membrane</keyword>
<dbReference type="AlphaFoldDB" id="A0AB37E6J6"/>
<evidence type="ECO:0000313" key="4">
    <source>
        <dbReference type="Proteomes" id="UP000501325"/>
    </source>
</evidence>
<dbReference type="EMBL" id="CP048751">
    <property type="protein sequence ID" value="QIH73056.1"/>
    <property type="molecule type" value="Genomic_DNA"/>
</dbReference>
<sequence length="120" mass="12643">MGGKRLTVRGRSPGWSERPYSKRRAGRRRRPEPPRPVLDLVAALISLGLAVGGALVFGLRMSGAFKLPLHLGYGAILALLGAACLVSARRGWPRRVTAIGLAVALAVGTAVLYPGGPPWP</sequence>
<dbReference type="Proteomes" id="UP000501325">
    <property type="component" value="Chromosome"/>
</dbReference>
<evidence type="ECO:0000256" key="2">
    <source>
        <dbReference type="SAM" id="Phobius"/>
    </source>
</evidence>
<proteinExistence type="predicted"/>
<feature type="transmembrane region" description="Helical" evidence="2">
    <location>
        <begin position="37"/>
        <end position="59"/>
    </location>
</feature>
<protein>
    <submittedName>
        <fullName evidence="3">Uncharacterized protein</fullName>
    </submittedName>
</protein>
<name>A0AB37E6J6_9CAUL</name>
<evidence type="ECO:0000313" key="3">
    <source>
        <dbReference type="EMBL" id="QIH73056.1"/>
    </source>
</evidence>
<feature type="region of interest" description="Disordered" evidence="1">
    <location>
        <begin position="1"/>
        <end position="34"/>
    </location>
</feature>
<keyword evidence="2" id="KW-1133">Transmembrane helix</keyword>
<evidence type="ECO:0000256" key="1">
    <source>
        <dbReference type="SAM" id="MobiDB-lite"/>
    </source>
</evidence>
<dbReference type="KEGG" id="bmed:GYM46_08885"/>
<accession>A0AB37E6J6</accession>
<keyword evidence="2" id="KW-0812">Transmembrane</keyword>